<reference evidence="2 5" key="2">
    <citation type="submission" date="2020-04" db="EMBL/GenBank/DDBJ databases">
        <title>Genomic analysis of gastric non-Helicobacter pylori Helicobacters isolated in Japan.</title>
        <authorList>
            <person name="Suzuki M."/>
            <person name="Rimbara E."/>
        </authorList>
    </citation>
    <scope>NUCLEOTIDE SEQUENCE [LARGE SCALE GENOMIC DNA]</scope>
    <source>
        <strain evidence="2 5">NHP19-0020</strain>
    </source>
</reference>
<dbReference type="Pfam" id="PF10124">
    <property type="entry name" value="Mu-like_gpT"/>
    <property type="match status" value="2"/>
</dbReference>
<name>A0A6J4CZ52_9HELI</name>
<dbReference type="Proteomes" id="UP000317935">
    <property type="component" value="Chromosome"/>
</dbReference>
<proteinExistence type="predicted"/>
<dbReference type="Proteomes" id="UP000509742">
    <property type="component" value="Chromosome"/>
</dbReference>
<organism evidence="3 4">
    <name type="scientific">Helicobacter suis</name>
    <dbReference type="NCBI Taxonomy" id="104628"/>
    <lineage>
        <taxon>Bacteria</taxon>
        <taxon>Pseudomonadati</taxon>
        <taxon>Campylobacterota</taxon>
        <taxon>Epsilonproteobacteria</taxon>
        <taxon>Campylobacterales</taxon>
        <taxon>Helicobacteraceae</taxon>
        <taxon>Helicobacter</taxon>
    </lineage>
</organism>
<evidence type="ECO:0000313" key="5">
    <source>
        <dbReference type="Proteomes" id="UP000509742"/>
    </source>
</evidence>
<feature type="domain" description="Bacteriophage Mu GpT" evidence="1">
    <location>
        <begin position="69"/>
        <end position="131"/>
    </location>
</feature>
<feature type="domain" description="Bacteriophage Mu GpT" evidence="1">
    <location>
        <begin position="3"/>
        <end position="65"/>
    </location>
</feature>
<dbReference type="AlphaFoldDB" id="A0A6J4CZ52"/>
<dbReference type="EMBL" id="AP019774">
    <property type="protein sequence ID" value="BCD70495.1"/>
    <property type="molecule type" value="Genomic_DNA"/>
</dbReference>
<gene>
    <name evidence="2" type="ORF">NHP190020_06780</name>
    <name evidence="3" type="ORF">SNTW_11400</name>
</gene>
<sequence length="140" mass="15865">MLESRTAMMCYTNEDGRPLNIVPNLLVIPPSLESAAMQLLKAPTLANGAANICYNLMEYLVCPYLNADRWILLDTTKTIKPIILQTNKLVEFSALDQPTNQNNFMRREFLYGIDSEDNAGYGLWQLAYCNELPNKTKEAK</sequence>
<reference evidence="3 4" key="1">
    <citation type="submission" date="2019-06" db="EMBL/GenBank/DDBJ databases">
        <title>Complete genome sequence of Helicobacter suis SNTW101c.</title>
        <authorList>
            <person name="Rimbara E."/>
            <person name="Suzuki M."/>
            <person name="Matsui H."/>
            <person name="Nakamura M."/>
            <person name="Mori S."/>
            <person name="Shibayama K."/>
        </authorList>
    </citation>
    <scope>NUCLEOTIDE SEQUENCE [LARGE SCALE GENOMIC DNA]</scope>
    <source>
        <strain evidence="3 4">SNTW101c</strain>
    </source>
</reference>
<evidence type="ECO:0000259" key="1">
    <source>
        <dbReference type="Pfam" id="PF10124"/>
    </source>
</evidence>
<keyword evidence="5" id="KW-1185">Reference proteome</keyword>
<dbReference type="InterPro" id="IPR018774">
    <property type="entry name" value="Phage_Mu_GpT"/>
</dbReference>
<accession>A0A6J4CZ52</accession>
<dbReference type="RefSeq" id="WP_050780166.1">
    <property type="nucleotide sequence ID" value="NZ_BDAO01000017.1"/>
</dbReference>
<evidence type="ECO:0000313" key="4">
    <source>
        <dbReference type="Proteomes" id="UP000317935"/>
    </source>
</evidence>
<dbReference type="EMBL" id="AP023036">
    <property type="protein sequence ID" value="BCD45639.1"/>
    <property type="molecule type" value="Genomic_DNA"/>
</dbReference>
<evidence type="ECO:0000313" key="3">
    <source>
        <dbReference type="EMBL" id="BCD70495.1"/>
    </source>
</evidence>
<protein>
    <recommendedName>
        <fullName evidence="1">Bacteriophage Mu GpT domain-containing protein</fullName>
    </recommendedName>
</protein>
<evidence type="ECO:0000313" key="2">
    <source>
        <dbReference type="EMBL" id="BCD45639.1"/>
    </source>
</evidence>